<dbReference type="EMBL" id="KI283202">
    <property type="protein sequence ID" value="ESA14128.1"/>
    <property type="molecule type" value="Genomic_DNA"/>
</dbReference>
<dbReference type="HOGENOM" id="CLU_2414416_0_0_1"/>
<evidence type="ECO:0000313" key="1">
    <source>
        <dbReference type="EMBL" id="ESA14128.1"/>
    </source>
</evidence>
<organism evidence="1">
    <name type="scientific">Rhizophagus irregularis (strain DAOM 181602 / DAOM 197198 / MUCL 43194)</name>
    <name type="common">Arbuscular mycorrhizal fungus</name>
    <name type="synonym">Glomus intraradices</name>
    <dbReference type="NCBI Taxonomy" id="747089"/>
    <lineage>
        <taxon>Eukaryota</taxon>
        <taxon>Fungi</taxon>
        <taxon>Fungi incertae sedis</taxon>
        <taxon>Mucoromycota</taxon>
        <taxon>Glomeromycotina</taxon>
        <taxon>Glomeromycetes</taxon>
        <taxon>Glomerales</taxon>
        <taxon>Glomeraceae</taxon>
        <taxon>Rhizophagus</taxon>
    </lineage>
</organism>
<dbReference type="InterPro" id="IPR011009">
    <property type="entry name" value="Kinase-like_dom_sf"/>
</dbReference>
<name>U9U6D1_RHIID</name>
<gene>
    <name evidence="1" type="ORF">GLOINDRAFT_2776</name>
</gene>
<proteinExistence type="predicted"/>
<reference evidence="1" key="1">
    <citation type="submission" date="2013-07" db="EMBL/GenBank/DDBJ databases">
        <title>The genome of an arbuscular mycorrhizal fungus provides insights into the evolution of the oldest plant symbiosis.</title>
        <authorList>
            <consortium name="DOE Joint Genome Institute"/>
            <person name="Tisserant E."/>
            <person name="Malbreil M."/>
            <person name="Kuo A."/>
            <person name="Kohler A."/>
            <person name="Symeonidi A."/>
            <person name="Balestrini R."/>
            <person name="Charron P."/>
            <person name="Duensing N."/>
            <person name="Frei-dit-Frey N."/>
            <person name="Gianinazzi-Pearson V."/>
            <person name="Gilbert B."/>
            <person name="Handa Y."/>
            <person name="Hijri M."/>
            <person name="Kaul R."/>
            <person name="Kawaguchi M."/>
            <person name="Krajinski F."/>
            <person name="Lammers P."/>
            <person name="Lapierre D."/>
            <person name="Masclaux F.G."/>
            <person name="Murat C."/>
            <person name="Morin E."/>
            <person name="Ndikumana S."/>
            <person name="Pagni M."/>
            <person name="Petitpierre D."/>
            <person name="Requena N."/>
            <person name="Rosikiewicz P."/>
            <person name="Riley R."/>
            <person name="Saito K."/>
            <person name="San Clemente H."/>
            <person name="Shapiro H."/>
            <person name="van Tuinen D."/>
            <person name="Becard G."/>
            <person name="Bonfante P."/>
            <person name="Paszkowski U."/>
            <person name="Shachar-Hill Y."/>
            <person name="Young J.P."/>
            <person name="Sanders I.R."/>
            <person name="Henrissat B."/>
            <person name="Rensing S.A."/>
            <person name="Grigoriev I.V."/>
            <person name="Corradi N."/>
            <person name="Roux C."/>
            <person name="Martin F."/>
        </authorList>
    </citation>
    <scope>NUCLEOTIDE SEQUENCE</scope>
    <source>
        <strain evidence="1">DAOM 197198</strain>
    </source>
</reference>
<sequence>MFYELTNDKIHLLFESLIDLQNLHELGYLHKDLHSGNIIQSSVSSYILEFGLSGPANEQKSNDKNLNERPRAEELKNIFRFWYSIKGNNDEK</sequence>
<dbReference type="SUPFAM" id="SSF56112">
    <property type="entry name" value="Protein kinase-like (PK-like)"/>
    <property type="match status" value="1"/>
</dbReference>
<protein>
    <submittedName>
        <fullName evidence="1">Uncharacterized protein</fullName>
    </submittedName>
</protein>
<accession>U9U6D1</accession>
<dbReference type="Gene3D" id="1.10.510.10">
    <property type="entry name" value="Transferase(Phosphotransferase) domain 1"/>
    <property type="match status" value="1"/>
</dbReference>
<dbReference type="AlphaFoldDB" id="U9U6D1"/>